<proteinExistence type="predicted"/>
<sequence length="48" mass="5559">VNQFVDFSSTEPQVEGWTNAWFIFAAYALIVAVMFSIVFKYKHEVKTV</sequence>
<comment type="caution">
    <text evidence="2">The sequence shown here is derived from an EMBL/GenBank/DDBJ whole genome shotgun (WGS) entry which is preliminary data.</text>
</comment>
<evidence type="ECO:0000313" key="3">
    <source>
        <dbReference type="Proteomes" id="UP000718012"/>
    </source>
</evidence>
<keyword evidence="1" id="KW-1133">Transmembrane helix</keyword>
<feature type="transmembrane region" description="Helical" evidence="1">
    <location>
        <begin position="20"/>
        <end position="39"/>
    </location>
</feature>
<protein>
    <submittedName>
        <fullName evidence="2">MFS transporter</fullName>
    </submittedName>
</protein>
<keyword evidence="1" id="KW-0472">Membrane</keyword>
<accession>A0A921FDL9</accession>
<dbReference type="Proteomes" id="UP000718012">
    <property type="component" value="Unassembled WGS sequence"/>
</dbReference>
<dbReference type="EMBL" id="DYXD01000042">
    <property type="protein sequence ID" value="HJF06959.1"/>
    <property type="molecule type" value="Genomic_DNA"/>
</dbReference>
<reference evidence="2" key="2">
    <citation type="submission" date="2021-09" db="EMBL/GenBank/DDBJ databases">
        <authorList>
            <person name="Gilroy R."/>
        </authorList>
    </citation>
    <scope>NUCLEOTIDE SEQUENCE</scope>
    <source>
        <strain evidence="2">CHK165-8395</strain>
    </source>
</reference>
<gene>
    <name evidence="2" type="ORF">K8U81_02025</name>
</gene>
<evidence type="ECO:0000256" key="1">
    <source>
        <dbReference type="SAM" id="Phobius"/>
    </source>
</evidence>
<name>A0A921FDL9_9BACT</name>
<organism evidence="2 3">
    <name type="scientific">Phocaeicola coprocola</name>
    <dbReference type="NCBI Taxonomy" id="310298"/>
    <lineage>
        <taxon>Bacteria</taxon>
        <taxon>Pseudomonadati</taxon>
        <taxon>Bacteroidota</taxon>
        <taxon>Bacteroidia</taxon>
        <taxon>Bacteroidales</taxon>
        <taxon>Bacteroidaceae</taxon>
        <taxon>Phocaeicola</taxon>
    </lineage>
</organism>
<keyword evidence="1" id="KW-0812">Transmembrane</keyword>
<reference evidence="2" key="1">
    <citation type="journal article" date="2021" name="PeerJ">
        <title>Extensive microbial diversity within the chicken gut microbiome revealed by metagenomics and culture.</title>
        <authorList>
            <person name="Gilroy R."/>
            <person name="Ravi A."/>
            <person name="Getino M."/>
            <person name="Pursley I."/>
            <person name="Horton D.L."/>
            <person name="Alikhan N.F."/>
            <person name="Baker D."/>
            <person name="Gharbi K."/>
            <person name="Hall N."/>
            <person name="Watson M."/>
            <person name="Adriaenssens E.M."/>
            <person name="Foster-Nyarko E."/>
            <person name="Jarju S."/>
            <person name="Secka A."/>
            <person name="Antonio M."/>
            <person name="Oren A."/>
            <person name="Chaudhuri R.R."/>
            <person name="La Ragione R."/>
            <person name="Hildebrand F."/>
            <person name="Pallen M.J."/>
        </authorList>
    </citation>
    <scope>NUCLEOTIDE SEQUENCE</scope>
    <source>
        <strain evidence="2">CHK165-8395</strain>
    </source>
</reference>
<dbReference type="AlphaFoldDB" id="A0A921FDL9"/>
<feature type="non-terminal residue" evidence="2">
    <location>
        <position position="1"/>
    </location>
</feature>
<evidence type="ECO:0000313" key="2">
    <source>
        <dbReference type="EMBL" id="HJF06959.1"/>
    </source>
</evidence>